<accession>A0A8J3I2X6</accession>
<protein>
    <submittedName>
        <fullName evidence="2">Uncharacterized protein</fullName>
    </submittedName>
</protein>
<dbReference type="Proteomes" id="UP000612362">
    <property type="component" value="Unassembled WGS sequence"/>
</dbReference>
<feature type="transmembrane region" description="Helical" evidence="1">
    <location>
        <begin position="29"/>
        <end position="47"/>
    </location>
</feature>
<feature type="transmembrane region" description="Helical" evidence="1">
    <location>
        <begin position="67"/>
        <end position="90"/>
    </location>
</feature>
<evidence type="ECO:0000313" key="3">
    <source>
        <dbReference type="Proteomes" id="UP000612362"/>
    </source>
</evidence>
<dbReference type="RefSeq" id="WP_220194594.1">
    <property type="nucleotide sequence ID" value="NZ_BNJF01000001.1"/>
</dbReference>
<dbReference type="AlphaFoldDB" id="A0A8J3I2X6"/>
<proteinExistence type="predicted"/>
<keyword evidence="1" id="KW-0472">Membrane</keyword>
<evidence type="ECO:0000313" key="2">
    <source>
        <dbReference type="EMBL" id="GHO45247.1"/>
    </source>
</evidence>
<comment type="caution">
    <text evidence="2">The sequence shown here is derived from an EMBL/GenBank/DDBJ whole genome shotgun (WGS) entry which is preliminary data.</text>
</comment>
<keyword evidence="1" id="KW-1133">Transmembrane helix</keyword>
<keyword evidence="3" id="KW-1185">Reference proteome</keyword>
<name>A0A8J3I2X6_9CHLR</name>
<evidence type="ECO:0000256" key="1">
    <source>
        <dbReference type="SAM" id="Phobius"/>
    </source>
</evidence>
<keyword evidence="1" id="KW-0812">Transmembrane</keyword>
<dbReference type="EMBL" id="BNJF01000001">
    <property type="protein sequence ID" value="GHO45247.1"/>
    <property type="molecule type" value="Genomic_DNA"/>
</dbReference>
<sequence length="112" mass="12092">MYMRQSGQQDAQPRGLRLARNPILQRHPILTPLALLGGSLLLGYAALHADDLFPWLSFFGITPFPAYLSIALVSGLAGFVTAIISLVECFDRALGKNNRKRGLPGDKGAALC</sequence>
<organism evidence="2 3">
    <name type="scientific">Ktedonospora formicarum</name>
    <dbReference type="NCBI Taxonomy" id="2778364"/>
    <lineage>
        <taxon>Bacteria</taxon>
        <taxon>Bacillati</taxon>
        <taxon>Chloroflexota</taxon>
        <taxon>Ktedonobacteria</taxon>
        <taxon>Ktedonobacterales</taxon>
        <taxon>Ktedonobacteraceae</taxon>
        <taxon>Ktedonospora</taxon>
    </lineage>
</organism>
<gene>
    <name evidence="2" type="ORF">KSX_34100</name>
</gene>
<reference evidence="2" key="1">
    <citation type="submission" date="2020-10" db="EMBL/GenBank/DDBJ databases">
        <title>Taxonomic study of unclassified bacteria belonging to the class Ktedonobacteria.</title>
        <authorList>
            <person name="Yabe S."/>
            <person name="Wang C.M."/>
            <person name="Zheng Y."/>
            <person name="Sakai Y."/>
            <person name="Cavaletti L."/>
            <person name="Monciardini P."/>
            <person name="Donadio S."/>
        </authorList>
    </citation>
    <scope>NUCLEOTIDE SEQUENCE</scope>
    <source>
        <strain evidence="2">SOSP1-1</strain>
    </source>
</reference>